<dbReference type="HOGENOM" id="CLU_3130248_0_0_1"/>
<sequence length="50" mass="5502">MTPPPSPHQYESGPPSSRSYCQGYPHPPSPHQYESGLPSSRSYCQGYPPP</sequence>
<organism evidence="2 3">
    <name type="scientific">Nematostella vectensis</name>
    <name type="common">Starlet sea anemone</name>
    <dbReference type="NCBI Taxonomy" id="45351"/>
    <lineage>
        <taxon>Eukaryota</taxon>
        <taxon>Metazoa</taxon>
        <taxon>Cnidaria</taxon>
        <taxon>Anthozoa</taxon>
        <taxon>Hexacorallia</taxon>
        <taxon>Actiniaria</taxon>
        <taxon>Edwardsiidae</taxon>
        <taxon>Nematostella</taxon>
    </lineage>
</organism>
<feature type="non-terminal residue" evidence="2">
    <location>
        <position position="50"/>
    </location>
</feature>
<keyword evidence="3" id="KW-1185">Reference proteome</keyword>
<evidence type="ECO:0000313" key="3">
    <source>
        <dbReference type="Proteomes" id="UP000001593"/>
    </source>
</evidence>
<name>A7SFV1_NEMVE</name>
<proteinExistence type="predicted"/>
<protein>
    <submittedName>
        <fullName evidence="2">Uncharacterized protein</fullName>
    </submittedName>
</protein>
<feature type="region of interest" description="Disordered" evidence="1">
    <location>
        <begin position="1"/>
        <end position="50"/>
    </location>
</feature>
<dbReference type="InParanoid" id="A7SFV1"/>
<accession>A7SFV1</accession>
<dbReference type="Proteomes" id="UP000001593">
    <property type="component" value="Unassembled WGS sequence"/>
</dbReference>
<gene>
    <name evidence="2" type="ORF">NEMVEDRAFT_v1g116753</name>
</gene>
<reference evidence="2 3" key="1">
    <citation type="journal article" date="2007" name="Science">
        <title>Sea anemone genome reveals ancestral eumetazoan gene repertoire and genomic organization.</title>
        <authorList>
            <person name="Putnam N.H."/>
            <person name="Srivastava M."/>
            <person name="Hellsten U."/>
            <person name="Dirks B."/>
            <person name="Chapman J."/>
            <person name="Salamov A."/>
            <person name="Terry A."/>
            <person name="Shapiro H."/>
            <person name="Lindquist E."/>
            <person name="Kapitonov V.V."/>
            <person name="Jurka J."/>
            <person name="Genikhovich G."/>
            <person name="Grigoriev I.V."/>
            <person name="Lucas S.M."/>
            <person name="Steele R.E."/>
            <person name="Finnerty J.R."/>
            <person name="Technau U."/>
            <person name="Martindale M.Q."/>
            <person name="Rokhsar D.S."/>
        </authorList>
    </citation>
    <scope>NUCLEOTIDE SEQUENCE [LARGE SCALE GENOMIC DNA]</scope>
    <source>
        <strain evidence="3">CH2 X CH6</strain>
    </source>
</reference>
<evidence type="ECO:0000256" key="1">
    <source>
        <dbReference type="SAM" id="MobiDB-lite"/>
    </source>
</evidence>
<dbReference type="AlphaFoldDB" id="A7SFV1"/>
<evidence type="ECO:0000313" key="2">
    <source>
        <dbReference type="EMBL" id="EDO37392.1"/>
    </source>
</evidence>
<dbReference type="EMBL" id="DS469647">
    <property type="protein sequence ID" value="EDO37392.1"/>
    <property type="molecule type" value="Genomic_DNA"/>
</dbReference>